<feature type="active site" description="Nucleophile" evidence="13">
    <location>
        <position position="551"/>
    </location>
</feature>
<dbReference type="OMA" id="VQIVREM"/>
<keyword evidence="7" id="KW-0638">Presynaptic neurotoxin</keyword>
<dbReference type="EC" id="3.1.1.4" evidence="2"/>
<dbReference type="SMART" id="SM00248">
    <property type="entry name" value="ANK"/>
    <property type="match status" value="7"/>
</dbReference>
<dbReference type="GO" id="GO:0047499">
    <property type="term" value="F:calcium-independent phospholipase A2 activity"/>
    <property type="evidence" value="ECO:0007669"/>
    <property type="project" value="InterPro"/>
</dbReference>
<evidence type="ECO:0000256" key="2">
    <source>
        <dbReference type="ARBA" id="ARBA00013278"/>
    </source>
</evidence>
<keyword evidence="10" id="KW-1053">Target membrane</keyword>
<dbReference type="InterPro" id="IPR002110">
    <property type="entry name" value="Ankyrin_rpt"/>
</dbReference>
<evidence type="ECO:0000256" key="6">
    <source>
        <dbReference type="ARBA" id="ARBA00022801"/>
    </source>
</evidence>
<keyword evidence="10" id="KW-0472">Membrane</keyword>
<dbReference type="Pfam" id="PF13857">
    <property type="entry name" value="Ank_5"/>
    <property type="match status" value="1"/>
</dbReference>
<evidence type="ECO:0000256" key="5">
    <source>
        <dbReference type="ARBA" id="ARBA00022737"/>
    </source>
</evidence>
<dbReference type="InterPro" id="IPR002641">
    <property type="entry name" value="PNPLA_dom"/>
</dbReference>
<keyword evidence="9 13" id="KW-0443">Lipid metabolism</keyword>
<dbReference type="Proteomes" id="UP001142055">
    <property type="component" value="Chromosome 3"/>
</dbReference>
<organism evidence="15 16">
    <name type="scientific">Blomia tropicalis</name>
    <name type="common">Mite</name>
    <dbReference type="NCBI Taxonomy" id="40697"/>
    <lineage>
        <taxon>Eukaryota</taxon>
        <taxon>Metazoa</taxon>
        <taxon>Ecdysozoa</taxon>
        <taxon>Arthropoda</taxon>
        <taxon>Chelicerata</taxon>
        <taxon>Arachnida</taxon>
        <taxon>Acari</taxon>
        <taxon>Acariformes</taxon>
        <taxon>Sarcoptiformes</taxon>
        <taxon>Astigmata</taxon>
        <taxon>Glycyphagoidea</taxon>
        <taxon>Echimyopodidae</taxon>
        <taxon>Blomia</taxon>
    </lineage>
</organism>
<keyword evidence="16" id="KW-1185">Reference proteome</keyword>
<dbReference type="PANTHER" id="PTHR24139">
    <property type="entry name" value="CALCIUM-INDEPENDENT PHOSPHOLIPASE A2"/>
    <property type="match status" value="1"/>
</dbReference>
<feature type="repeat" description="ANK" evidence="12">
    <location>
        <begin position="159"/>
        <end position="191"/>
    </location>
</feature>
<evidence type="ECO:0000256" key="7">
    <source>
        <dbReference type="ARBA" id="ARBA00023028"/>
    </source>
</evidence>
<feature type="domain" description="PNPLA" evidence="14">
    <location>
        <begin position="513"/>
        <end position="695"/>
    </location>
</feature>
<dbReference type="InterPro" id="IPR047148">
    <property type="entry name" value="PLPL9"/>
</dbReference>
<feature type="repeat" description="ANK" evidence="12">
    <location>
        <begin position="254"/>
        <end position="286"/>
    </location>
</feature>
<dbReference type="PROSITE" id="PS51635">
    <property type="entry name" value="PNPLA"/>
    <property type="match status" value="1"/>
</dbReference>
<keyword evidence="4" id="KW-1052">Target cell membrane</keyword>
<feature type="repeat" description="ANK" evidence="12">
    <location>
        <begin position="378"/>
        <end position="410"/>
    </location>
</feature>
<feature type="repeat" description="ANK" evidence="12">
    <location>
        <begin position="345"/>
        <end position="377"/>
    </location>
</feature>
<dbReference type="PROSITE" id="PS50088">
    <property type="entry name" value="ANK_REPEAT"/>
    <property type="match status" value="4"/>
</dbReference>
<name>A0A9Q0RI51_BLOTA</name>
<dbReference type="SUPFAM" id="SSF48403">
    <property type="entry name" value="Ankyrin repeat"/>
    <property type="match status" value="1"/>
</dbReference>
<protein>
    <recommendedName>
        <fullName evidence="2">phospholipase A2</fullName>
        <ecNumber evidence="2">3.1.1.4</ecNumber>
    </recommendedName>
</protein>
<dbReference type="PROSITE" id="PS50297">
    <property type="entry name" value="ANK_REP_REGION"/>
    <property type="match status" value="3"/>
</dbReference>
<gene>
    <name evidence="15" type="ORF">RDWZM_007600</name>
</gene>
<evidence type="ECO:0000256" key="10">
    <source>
        <dbReference type="ARBA" id="ARBA00023298"/>
    </source>
</evidence>
<comment type="caution">
    <text evidence="15">The sequence shown here is derived from an EMBL/GenBank/DDBJ whole genome shotgun (WGS) entry which is preliminary data.</text>
</comment>
<dbReference type="Pfam" id="PF00023">
    <property type="entry name" value="Ank"/>
    <property type="match status" value="2"/>
</dbReference>
<dbReference type="PANTHER" id="PTHR24139:SF34">
    <property type="entry name" value="85_88 KDA CALCIUM-INDEPENDENT PHOSPHOLIPASE A2"/>
    <property type="match status" value="1"/>
</dbReference>
<sequence>MSSFLSFANKFVRNVFSKEPYTVLEVRIEDFVHHDIIDRNESIILHSYMGEGRVVNYEIVLHKENQSKIAFSLFRSTVTEDCQLYYLYLKDRLPILVRLFPNLCTTSQLQEICRYIRENPSQNLSHICAYFGYVEYFRKRLQSPTSNTFIESINDQDDDGKTPLQVAIERERLNVIQQILLLSPKMNLIDKNENNILHYAAQTNREIIASICIYINHCNSGIPNSESNNIITIDSDDDVDYETLERLINTRNGNNFTPLYLACVKDKPDCVKELIKNGADVNGASISEPTHLRRDESFDNHSKLISKLNEKDMKNGGTPLHWCKNTEIIDMLVDMNCNLNARNFHGDTALHLMVIRNNLECVLSLLSHGANVNTSGANGNTPLHLAVKTNDISMVQAIIVFDADLDAVNSNGETARHLAATSSLTPSKDVILYMLDAVGAMRCTGRNKGNCSEGCSPDFTYSGVPPDNPSFLRKTKIYDTILIEPIVKAALEKASAPKDEMKDDSSRKKVRLLSLDGGGIRGLILIQMLAYLEAVLQRPVVETFDWLAGTSTGAILALLLASGYSAKQCREIYFRLKDKLFVGYRPYCSDTLERFLQQHLGKERQMSDIVRPRVLVTTTVADRFPPDIKLFRNYPDVNELLNHPHKNDCKPDVKSNEEYVWKVARSSGAAPTYFSSFECFLDGGLVSNNPTLDLLCEVQNQNRAQEILNNQSEVVDIDMVVSVGTGIIPVRPLEPLNFASFVSLTGITNLASNLTTLMKVLTEQSTQADGQVIERAQSWCSMINVPYFRLSPPISEDIQLDESDNVKLVNMLWESMAHLHRNQDTLNNLLILLRSNE</sequence>
<dbReference type="AlphaFoldDB" id="A0A9Q0RI51"/>
<dbReference type="Gene3D" id="3.40.1090.10">
    <property type="entry name" value="Cytosolic phospholipase A2 catalytic domain"/>
    <property type="match status" value="1"/>
</dbReference>
<feature type="active site" description="Proton acceptor" evidence="13">
    <location>
        <position position="682"/>
    </location>
</feature>
<dbReference type="Pfam" id="PF01734">
    <property type="entry name" value="Patatin"/>
    <property type="match status" value="1"/>
</dbReference>
<evidence type="ECO:0000313" key="15">
    <source>
        <dbReference type="EMBL" id="KAJ6216443.1"/>
    </source>
</evidence>
<keyword evidence="8 12" id="KW-0040">ANK repeat</keyword>
<dbReference type="GO" id="GO:0052816">
    <property type="term" value="F:long-chain fatty acyl-CoA hydrolase activity"/>
    <property type="evidence" value="ECO:0007669"/>
    <property type="project" value="TreeGrafter"/>
</dbReference>
<evidence type="ECO:0000256" key="11">
    <source>
        <dbReference type="ARBA" id="ARBA00023422"/>
    </source>
</evidence>
<comment type="subcellular location">
    <subcellularLocation>
        <location evidence="1">Target cell membrane</location>
    </subcellularLocation>
</comment>
<dbReference type="Gene3D" id="1.25.40.20">
    <property type="entry name" value="Ankyrin repeat-containing domain"/>
    <property type="match status" value="2"/>
</dbReference>
<dbReference type="Pfam" id="PF12796">
    <property type="entry name" value="Ank_2"/>
    <property type="match status" value="1"/>
</dbReference>
<dbReference type="EMBL" id="JAPWDV010000003">
    <property type="protein sequence ID" value="KAJ6216443.1"/>
    <property type="molecule type" value="Genomic_DNA"/>
</dbReference>
<evidence type="ECO:0000256" key="4">
    <source>
        <dbReference type="ARBA" id="ARBA00022537"/>
    </source>
</evidence>
<evidence type="ECO:0000256" key="8">
    <source>
        <dbReference type="ARBA" id="ARBA00023043"/>
    </source>
</evidence>
<comment type="catalytic activity">
    <reaction evidence="11">
        <text>a 1,2-diacyl-sn-glycero-3-phosphocholine + H2O = a 1-acyl-sn-glycero-3-phosphocholine + a fatty acid + H(+)</text>
        <dbReference type="Rhea" id="RHEA:15801"/>
        <dbReference type="ChEBI" id="CHEBI:15377"/>
        <dbReference type="ChEBI" id="CHEBI:15378"/>
        <dbReference type="ChEBI" id="CHEBI:28868"/>
        <dbReference type="ChEBI" id="CHEBI:57643"/>
        <dbReference type="ChEBI" id="CHEBI:58168"/>
        <dbReference type="EC" id="3.1.1.4"/>
    </reaction>
    <physiologicalReaction direction="left-to-right" evidence="11">
        <dbReference type="Rhea" id="RHEA:15802"/>
    </physiologicalReaction>
</comment>
<dbReference type="GO" id="GO:0005739">
    <property type="term" value="C:mitochondrion"/>
    <property type="evidence" value="ECO:0007669"/>
    <property type="project" value="TreeGrafter"/>
</dbReference>
<keyword evidence="7" id="KW-0800">Toxin</keyword>
<evidence type="ECO:0000313" key="16">
    <source>
        <dbReference type="Proteomes" id="UP001142055"/>
    </source>
</evidence>
<keyword evidence="3" id="KW-0268">Exocytosis</keyword>
<dbReference type="SUPFAM" id="SSF52151">
    <property type="entry name" value="FabD/lysophospholipase-like"/>
    <property type="match status" value="1"/>
</dbReference>
<dbReference type="GO" id="GO:0006887">
    <property type="term" value="P:exocytosis"/>
    <property type="evidence" value="ECO:0007669"/>
    <property type="project" value="UniProtKB-KW"/>
</dbReference>
<evidence type="ECO:0000259" key="14">
    <source>
        <dbReference type="PROSITE" id="PS51635"/>
    </source>
</evidence>
<feature type="short sequence motif" description="GXGXXG" evidence="13">
    <location>
        <begin position="517"/>
        <end position="522"/>
    </location>
</feature>
<proteinExistence type="predicted"/>
<keyword evidence="5" id="KW-0677">Repeat</keyword>
<accession>A0A9Q0RI51</accession>
<keyword evidence="7" id="KW-0528">Neurotoxin</keyword>
<dbReference type="GO" id="GO:0016042">
    <property type="term" value="P:lipid catabolic process"/>
    <property type="evidence" value="ECO:0007669"/>
    <property type="project" value="UniProtKB-UniRule"/>
</dbReference>
<dbReference type="GO" id="GO:2000304">
    <property type="term" value="P:positive regulation of ceramide biosynthetic process"/>
    <property type="evidence" value="ECO:0007669"/>
    <property type="project" value="TreeGrafter"/>
</dbReference>
<feature type="short sequence motif" description="GXSXG" evidence="13">
    <location>
        <begin position="549"/>
        <end position="553"/>
    </location>
</feature>
<dbReference type="InterPro" id="IPR036770">
    <property type="entry name" value="Ankyrin_rpt-contain_sf"/>
</dbReference>
<evidence type="ECO:0000256" key="13">
    <source>
        <dbReference type="PROSITE-ProRule" id="PRU01161"/>
    </source>
</evidence>
<evidence type="ECO:0000256" key="12">
    <source>
        <dbReference type="PROSITE-ProRule" id="PRU00023"/>
    </source>
</evidence>
<dbReference type="InterPro" id="IPR016035">
    <property type="entry name" value="Acyl_Trfase/lysoPLipase"/>
</dbReference>
<evidence type="ECO:0000256" key="3">
    <source>
        <dbReference type="ARBA" id="ARBA00022483"/>
    </source>
</evidence>
<reference evidence="15" key="1">
    <citation type="submission" date="2022-12" db="EMBL/GenBank/DDBJ databases">
        <title>Genome assemblies of Blomia tropicalis.</title>
        <authorList>
            <person name="Cui Y."/>
        </authorList>
    </citation>
    <scope>NUCLEOTIDE SEQUENCE</scope>
    <source>
        <tissue evidence="15">Adult mites</tissue>
    </source>
</reference>
<dbReference type="GO" id="GO:0044218">
    <property type="term" value="C:other organism cell membrane"/>
    <property type="evidence" value="ECO:0007669"/>
    <property type="project" value="UniProtKB-KW"/>
</dbReference>
<evidence type="ECO:0000256" key="1">
    <source>
        <dbReference type="ARBA" id="ARBA00004175"/>
    </source>
</evidence>
<feature type="short sequence motif" description="DGA/G" evidence="13">
    <location>
        <begin position="682"/>
        <end position="684"/>
    </location>
</feature>
<keyword evidence="13" id="KW-0442">Lipid degradation</keyword>
<keyword evidence="6 13" id="KW-0378">Hydrolase</keyword>
<evidence type="ECO:0000256" key="9">
    <source>
        <dbReference type="ARBA" id="ARBA00023098"/>
    </source>
</evidence>
<dbReference type="GO" id="GO:0044231">
    <property type="term" value="C:host cell presynaptic membrane"/>
    <property type="evidence" value="ECO:0007669"/>
    <property type="project" value="UniProtKB-KW"/>
</dbReference>